<feature type="domain" description="HTH tetR-type" evidence="5">
    <location>
        <begin position="6"/>
        <end position="66"/>
    </location>
</feature>
<accession>A0A1H0WN44</accession>
<dbReference type="AlphaFoldDB" id="A0A1H0WN44"/>
<protein>
    <submittedName>
        <fullName evidence="6">DNA-binding transcriptional regulator, AcrR family</fullName>
    </submittedName>
</protein>
<sequence>MGRWEPDARERLVRAALDLFGEQGYENTAVAQIAERAGLTKSTFFRHFRDKREVLFGGQDELAEVLTTGIAEAPEGAGPLAAVGAALVAVSAWFTDAQRAYGPQRQAVIAGNDELRERAALKMVGFAVAMTDALKRRGVAELEAAVAAELGVLAFQRGYDAWLEAGGDFGEITRRTLRDVREAASSLEGAE</sequence>
<evidence type="ECO:0000259" key="5">
    <source>
        <dbReference type="PROSITE" id="PS50977"/>
    </source>
</evidence>
<proteinExistence type="predicted"/>
<dbReference type="PANTHER" id="PTHR30055">
    <property type="entry name" value="HTH-TYPE TRANSCRIPTIONAL REGULATOR RUTR"/>
    <property type="match status" value="1"/>
</dbReference>
<dbReference type="STRING" id="641025.SAMN05421507_120132"/>
<keyword evidence="3" id="KW-0804">Transcription</keyword>
<evidence type="ECO:0000256" key="3">
    <source>
        <dbReference type="ARBA" id="ARBA00023163"/>
    </source>
</evidence>
<evidence type="ECO:0000313" key="6">
    <source>
        <dbReference type="EMBL" id="SDP92073.1"/>
    </source>
</evidence>
<dbReference type="InterPro" id="IPR050109">
    <property type="entry name" value="HTH-type_TetR-like_transc_reg"/>
</dbReference>
<dbReference type="Pfam" id="PF00440">
    <property type="entry name" value="TetR_N"/>
    <property type="match status" value="1"/>
</dbReference>
<dbReference type="EMBL" id="FNIX01000020">
    <property type="protein sequence ID" value="SDP92073.1"/>
    <property type="molecule type" value="Genomic_DNA"/>
</dbReference>
<evidence type="ECO:0000256" key="2">
    <source>
        <dbReference type="ARBA" id="ARBA00023125"/>
    </source>
</evidence>
<dbReference type="GO" id="GO:0003700">
    <property type="term" value="F:DNA-binding transcription factor activity"/>
    <property type="evidence" value="ECO:0007669"/>
    <property type="project" value="TreeGrafter"/>
</dbReference>
<name>A0A1H0WN44_9PSEU</name>
<organism evidence="6 7">
    <name type="scientific">Lentzea jiangxiensis</name>
    <dbReference type="NCBI Taxonomy" id="641025"/>
    <lineage>
        <taxon>Bacteria</taxon>
        <taxon>Bacillati</taxon>
        <taxon>Actinomycetota</taxon>
        <taxon>Actinomycetes</taxon>
        <taxon>Pseudonocardiales</taxon>
        <taxon>Pseudonocardiaceae</taxon>
        <taxon>Lentzea</taxon>
    </lineage>
</organism>
<reference evidence="7" key="1">
    <citation type="submission" date="2016-10" db="EMBL/GenBank/DDBJ databases">
        <authorList>
            <person name="Varghese N."/>
            <person name="Submissions S."/>
        </authorList>
    </citation>
    <scope>NUCLEOTIDE SEQUENCE [LARGE SCALE GENOMIC DNA]</scope>
    <source>
        <strain evidence="7">CGMCC 4.6609</strain>
    </source>
</reference>
<dbReference type="PROSITE" id="PS50977">
    <property type="entry name" value="HTH_TETR_2"/>
    <property type="match status" value="1"/>
</dbReference>
<keyword evidence="7" id="KW-1185">Reference proteome</keyword>
<evidence type="ECO:0000256" key="4">
    <source>
        <dbReference type="PROSITE-ProRule" id="PRU00335"/>
    </source>
</evidence>
<evidence type="ECO:0000313" key="7">
    <source>
        <dbReference type="Proteomes" id="UP000199691"/>
    </source>
</evidence>
<evidence type="ECO:0000256" key="1">
    <source>
        <dbReference type="ARBA" id="ARBA00023015"/>
    </source>
</evidence>
<feature type="DNA-binding region" description="H-T-H motif" evidence="4">
    <location>
        <begin position="29"/>
        <end position="48"/>
    </location>
</feature>
<keyword evidence="1" id="KW-0805">Transcription regulation</keyword>
<dbReference type="Gene3D" id="1.10.357.10">
    <property type="entry name" value="Tetracycline Repressor, domain 2"/>
    <property type="match status" value="1"/>
</dbReference>
<dbReference type="OrthoDB" id="4746440at2"/>
<dbReference type="RefSeq" id="WP_090103581.1">
    <property type="nucleotide sequence ID" value="NZ_FNIX01000020.1"/>
</dbReference>
<dbReference type="Proteomes" id="UP000199691">
    <property type="component" value="Unassembled WGS sequence"/>
</dbReference>
<dbReference type="PANTHER" id="PTHR30055:SF238">
    <property type="entry name" value="MYCOFACTOCIN BIOSYNTHESIS TRANSCRIPTIONAL REGULATOR MFTR-RELATED"/>
    <property type="match status" value="1"/>
</dbReference>
<dbReference type="SUPFAM" id="SSF46689">
    <property type="entry name" value="Homeodomain-like"/>
    <property type="match status" value="1"/>
</dbReference>
<dbReference type="GO" id="GO:0000976">
    <property type="term" value="F:transcription cis-regulatory region binding"/>
    <property type="evidence" value="ECO:0007669"/>
    <property type="project" value="TreeGrafter"/>
</dbReference>
<keyword evidence="2 4" id="KW-0238">DNA-binding</keyword>
<dbReference type="PRINTS" id="PR00455">
    <property type="entry name" value="HTHTETR"/>
</dbReference>
<dbReference type="InterPro" id="IPR001647">
    <property type="entry name" value="HTH_TetR"/>
</dbReference>
<gene>
    <name evidence="6" type="ORF">SAMN05421507_120132</name>
</gene>
<dbReference type="InterPro" id="IPR009057">
    <property type="entry name" value="Homeodomain-like_sf"/>
</dbReference>